<comment type="subunit">
    <text evidence="9">Homodimers and heterodimers.</text>
</comment>
<protein>
    <recommendedName>
        <fullName evidence="9">Auxin response factor</fullName>
    </recommendedName>
</protein>
<dbReference type="SMART" id="SM01019">
    <property type="entry name" value="B3"/>
    <property type="match status" value="1"/>
</dbReference>
<reference evidence="12" key="1">
    <citation type="submission" date="2019-03" db="EMBL/GenBank/DDBJ databases">
        <title>WGS assembly of Setaria viridis.</title>
        <authorList>
            <person name="Huang P."/>
            <person name="Jenkins J."/>
            <person name="Grimwood J."/>
            <person name="Barry K."/>
            <person name="Healey A."/>
            <person name="Mamidi S."/>
            <person name="Sreedasyam A."/>
            <person name="Shu S."/>
            <person name="Feldman M."/>
            <person name="Wu J."/>
            <person name="Yu Y."/>
            <person name="Chen C."/>
            <person name="Johnson J."/>
            <person name="Rokhsar D."/>
            <person name="Baxter I."/>
            <person name="Schmutz J."/>
            <person name="Brutnell T."/>
            <person name="Kellogg E."/>
        </authorList>
    </citation>
    <scope>NUCLEOTIDE SEQUENCE [LARGE SCALE GENOMIC DNA]</scope>
</reference>
<dbReference type="InterPro" id="IPR053793">
    <property type="entry name" value="PB1-like"/>
</dbReference>
<dbReference type="SUPFAM" id="SSF101936">
    <property type="entry name" value="DNA-binding pseudobarrel domain"/>
    <property type="match status" value="1"/>
</dbReference>
<dbReference type="PROSITE" id="PS51745">
    <property type="entry name" value="PB1"/>
    <property type="match status" value="1"/>
</dbReference>
<dbReference type="PROSITE" id="PS50863">
    <property type="entry name" value="B3"/>
    <property type="match status" value="1"/>
</dbReference>
<evidence type="ECO:0000256" key="9">
    <source>
        <dbReference type="RuleBase" id="RU004561"/>
    </source>
</evidence>
<feature type="domain" description="TF-B3" evidence="10">
    <location>
        <begin position="132"/>
        <end position="234"/>
    </location>
</feature>
<dbReference type="FunFam" id="3.10.20.90:FF:000047">
    <property type="entry name" value="Auxin response factor"/>
    <property type="match status" value="1"/>
</dbReference>
<evidence type="ECO:0000256" key="8">
    <source>
        <dbReference type="ARBA" id="ARBA00023294"/>
    </source>
</evidence>
<name>A0A4U6U6L5_SETVI</name>
<dbReference type="GO" id="GO:0006355">
    <property type="term" value="P:regulation of DNA-templated transcription"/>
    <property type="evidence" value="ECO:0007669"/>
    <property type="project" value="InterPro"/>
</dbReference>
<keyword evidence="5 9" id="KW-0238">DNA-binding</keyword>
<dbReference type="PANTHER" id="PTHR31384:SF163">
    <property type="entry name" value="AUXIN RESPONSE FACTOR 21"/>
    <property type="match status" value="1"/>
</dbReference>
<dbReference type="GO" id="GO:0005634">
    <property type="term" value="C:nucleus"/>
    <property type="evidence" value="ECO:0007669"/>
    <property type="project" value="UniProtKB-SubCell"/>
</dbReference>
<dbReference type="Pfam" id="PF02362">
    <property type="entry name" value="B3"/>
    <property type="match status" value="1"/>
</dbReference>
<dbReference type="Gene3D" id="2.40.330.10">
    <property type="entry name" value="DNA-binding pseudobarrel domain"/>
    <property type="match status" value="1"/>
</dbReference>
<comment type="function">
    <text evidence="1 9">Auxin response factors (ARFs) are transcriptional factors that bind specifically to the DNA sequence 5'-TGTCTC-3' found in the auxin-responsive promoter elements (AuxREs).</text>
</comment>
<dbReference type="OMA" id="NPQMDYL"/>
<dbReference type="InterPro" id="IPR044835">
    <property type="entry name" value="ARF_plant"/>
</dbReference>
<dbReference type="EMBL" id="CM016557">
    <property type="protein sequence ID" value="TKW11218.1"/>
    <property type="molecule type" value="Genomic_DNA"/>
</dbReference>
<dbReference type="Pfam" id="PF02309">
    <property type="entry name" value="AUX_IAA"/>
    <property type="match status" value="1"/>
</dbReference>
<evidence type="ECO:0000256" key="4">
    <source>
        <dbReference type="ARBA" id="ARBA00023015"/>
    </source>
</evidence>
<evidence type="ECO:0000256" key="5">
    <source>
        <dbReference type="ARBA" id="ARBA00023125"/>
    </source>
</evidence>
<dbReference type="CDD" id="cd10017">
    <property type="entry name" value="B3_DNA"/>
    <property type="match status" value="1"/>
</dbReference>
<keyword evidence="7 9" id="KW-0539">Nucleus</keyword>
<dbReference type="PANTHER" id="PTHR31384">
    <property type="entry name" value="AUXIN RESPONSE FACTOR 4-RELATED"/>
    <property type="match status" value="1"/>
</dbReference>
<dbReference type="GO" id="GO:0003677">
    <property type="term" value="F:DNA binding"/>
    <property type="evidence" value="ECO:0007669"/>
    <property type="project" value="UniProtKB-KW"/>
</dbReference>
<evidence type="ECO:0000256" key="3">
    <source>
        <dbReference type="ARBA" id="ARBA00007853"/>
    </source>
</evidence>
<comment type="subcellular location">
    <subcellularLocation>
        <location evidence="2 9">Nucleus</location>
    </subcellularLocation>
</comment>
<keyword evidence="6 9" id="KW-0804">Transcription</keyword>
<evidence type="ECO:0000259" key="11">
    <source>
        <dbReference type="PROSITE" id="PS51745"/>
    </source>
</evidence>
<dbReference type="SUPFAM" id="SSF54277">
    <property type="entry name" value="CAD &amp; PB1 domains"/>
    <property type="match status" value="1"/>
</dbReference>
<dbReference type="Gene3D" id="2.30.30.1040">
    <property type="match status" value="1"/>
</dbReference>
<dbReference type="AlphaFoldDB" id="A0A4U6U6L5"/>
<evidence type="ECO:0000259" key="10">
    <source>
        <dbReference type="PROSITE" id="PS50863"/>
    </source>
</evidence>
<keyword evidence="8 9" id="KW-0927">Auxin signaling pathway</keyword>
<keyword evidence="13" id="KW-1185">Reference proteome</keyword>
<dbReference type="InterPro" id="IPR003340">
    <property type="entry name" value="B3_DNA-bd"/>
</dbReference>
<keyword evidence="4 9" id="KW-0805">Transcription regulation</keyword>
<dbReference type="Gene3D" id="3.10.20.90">
    <property type="entry name" value="Phosphatidylinositol 3-kinase Catalytic Subunit, Chain A, domain 1"/>
    <property type="match status" value="1"/>
</dbReference>
<accession>A0A4U6U6L5</accession>
<dbReference type="InterPro" id="IPR015300">
    <property type="entry name" value="DNA-bd_pseudobarrel_sf"/>
</dbReference>
<evidence type="ECO:0000256" key="6">
    <source>
        <dbReference type="ARBA" id="ARBA00023163"/>
    </source>
</evidence>
<dbReference type="GO" id="GO:0009734">
    <property type="term" value="P:auxin-activated signaling pathway"/>
    <property type="evidence" value="ECO:0007669"/>
    <property type="project" value="UniProtKB-KW"/>
</dbReference>
<evidence type="ECO:0000313" key="13">
    <source>
        <dbReference type="Proteomes" id="UP000298652"/>
    </source>
</evidence>
<proteinExistence type="inferred from homology"/>
<dbReference type="InterPro" id="IPR010525">
    <property type="entry name" value="ARF_dom"/>
</dbReference>
<dbReference type="Proteomes" id="UP000298652">
    <property type="component" value="Chromosome 6"/>
</dbReference>
<dbReference type="Gramene" id="TKW11218">
    <property type="protein sequence ID" value="TKW11218"/>
    <property type="gene ID" value="SEVIR_6G219400v2"/>
</dbReference>
<evidence type="ECO:0000313" key="12">
    <source>
        <dbReference type="EMBL" id="TKW11218.1"/>
    </source>
</evidence>
<evidence type="ECO:0000256" key="7">
    <source>
        <dbReference type="ARBA" id="ARBA00023242"/>
    </source>
</evidence>
<sequence length="1099" mass="121678">MAAPGTSSGGAGGEGGGGGTKVNQELWYACAGPLVALPPAGSLVVYFPQGHSEQVAASMGKDADAKIPSYPNLPSKLICILNSVTMHADTDTDEVYARMTLQPVSNVTQCDKETLLASELALKQTRPQTEFFCKTLTASDTSTHGGFSVPRRAAERIFPHLDFSMQPPAQELQARDLHDSIWTFRHIYRGQPKRHLLTTGWSLFVSGKKLLAGDSVLFIRDARQQLLLGIRRANRQPVNLSSSVLSSDSMHIGILAAAAHAAANNSQFTVFYNPRASPSEFVIPFAKYQKAVYSNQLSLGMRFRMMFETEESGTRRYMGTITGISDLDPVRWKNSQWRNIQVAWDEAAPSERRTRVSLWDIEPVIAPFFIYPSPLFTAKRPRQPGITDDETADMENLFKRTMPWFGEEIYKKDLNTQNNLVPGLSLVQWMQQNPSLTSTVVQPELLNSLAGKPVQTLAAADMSRQISFQPQFLQQNNIQFNTSLLPPQNQQTEQLAKVIATPNQSGSVIVSQKVVQDCNPEQKQHAITQPVQGSQPMISAAQPQFVVQNQLQQPQVILQAQPQQPQVILQAQIQQQQPLVQNHTVLHGDLQQAQLLQQQEPHLQQQPQQVQQSVQEQQQIKIQPVQVLNGTNVITQLSDHQMKIQLLKALQPQQPLIMEQQKMILDLQHQMVNSNSQSAAQQCAQVTTQAGGMHSSNTIQYPTQQKTQPHQPIQDFPRHAVSVANPEIATSMGTRSLHVPGGVQLLKTEDVPSSSTSPPTNNNPVLLQSVPCSSKNQSLLTAAKTPQSSAVVGPTLGQGMKPYESAQQMVMIPKGAEQKPVTRQDYVNNTPQMDYLDTSSSATSVCLSQADGSLHQNFPPSSFNQHQLLRETVPDSEFEVTDPGNNFLFGVNIDGHLDSLNADALLANNFETEKYMDHMPGHGISNYISSKDSQQELSSSMISHSFGVADIAFNSIDSSINDAPFLNRNSRPPAPAHQRIRTYTKVHKRGAVGRSIDINRYSGYDELKHDVARMFGIEGQLSDQNRGGWKLVYEDHEKDVLLVGDDPWEDFVNCVRCIRILSPQEEMQMRLASDFGDSFLHNQACSSSDGGHPWRVTGD</sequence>
<comment type="similarity">
    <text evidence="3 9">Belongs to the ARF family.</text>
</comment>
<dbReference type="InterPro" id="IPR033389">
    <property type="entry name" value="AUX/IAA_dom"/>
</dbReference>
<evidence type="ECO:0000256" key="2">
    <source>
        <dbReference type="ARBA" id="ARBA00004123"/>
    </source>
</evidence>
<dbReference type="FunFam" id="2.30.30.1040:FF:000001">
    <property type="entry name" value="Auxin response factor"/>
    <property type="match status" value="1"/>
</dbReference>
<dbReference type="FunFam" id="2.40.330.10:FF:000001">
    <property type="entry name" value="Auxin response factor"/>
    <property type="match status" value="1"/>
</dbReference>
<gene>
    <name evidence="12" type="ORF">SEVIR_6G219400v2</name>
</gene>
<dbReference type="Pfam" id="PF06507">
    <property type="entry name" value="ARF_AD"/>
    <property type="match status" value="1"/>
</dbReference>
<evidence type="ECO:0000256" key="1">
    <source>
        <dbReference type="ARBA" id="ARBA00003182"/>
    </source>
</evidence>
<organism evidence="12 13">
    <name type="scientific">Setaria viridis</name>
    <name type="common">Green bristlegrass</name>
    <name type="synonym">Setaria italica subsp. viridis</name>
    <dbReference type="NCBI Taxonomy" id="4556"/>
    <lineage>
        <taxon>Eukaryota</taxon>
        <taxon>Viridiplantae</taxon>
        <taxon>Streptophyta</taxon>
        <taxon>Embryophyta</taxon>
        <taxon>Tracheophyta</taxon>
        <taxon>Spermatophyta</taxon>
        <taxon>Magnoliopsida</taxon>
        <taxon>Liliopsida</taxon>
        <taxon>Poales</taxon>
        <taxon>Poaceae</taxon>
        <taxon>PACMAD clade</taxon>
        <taxon>Panicoideae</taxon>
        <taxon>Panicodae</taxon>
        <taxon>Paniceae</taxon>
        <taxon>Cenchrinae</taxon>
        <taxon>Setaria</taxon>
    </lineage>
</organism>
<feature type="domain" description="PB1" evidence="11">
    <location>
        <begin position="981"/>
        <end position="1065"/>
    </location>
</feature>